<dbReference type="EMBL" id="JAUKVY010000012">
    <property type="protein sequence ID" value="MDO1534050.1"/>
    <property type="molecule type" value="Genomic_DNA"/>
</dbReference>
<evidence type="ECO:0000313" key="1">
    <source>
        <dbReference type="EMBL" id="MDO1534050.1"/>
    </source>
</evidence>
<sequence>MRKRGFAYLSAEYHEAWQDAETRQSHGCVLLAAGLTTRPVIKRLDLGSNQGSTDRRPAGQ</sequence>
<protein>
    <submittedName>
        <fullName evidence="1">Uncharacterized protein</fullName>
    </submittedName>
</protein>
<gene>
    <name evidence="1" type="ORF">Q2T77_17315</name>
</gene>
<proteinExistence type="predicted"/>
<accession>A0ABT8S5G5</accession>
<name>A0ABT8S5G5_9BURK</name>
<evidence type="ECO:0000313" key="2">
    <source>
        <dbReference type="Proteomes" id="UP001169027"/>
    </source>
</evidence>
<reference evidence="1" key="1">
    <citation type="submission" date="2023-06" db="EMBL/GenBank/DDBJ databases">
        <authorList>
            <person name="Jiang Y."/>
            <person name="Liu Q."/>
        </authorList>
    </citation>
    <scope>NUCLEOTIDE SEQUENCE</scope>
    <source>
        <strain evidence="1">CGMCC 1.12090</strain>
    </source>
</reference>
<organism evidence="1 2">
    <name type="scientific">Variovorax ginsengisoli</name>
    <dbReference type="NCBI Taxonomy" id="363844"/>
    <lineage>
        <taxon>Bacteria</taxon>
        <taxon>Pseudomonadati</taxon>
        <taxon>Pseudomonadota</taxon>
        <taxon>Betaproteobacteria</taxon>
        <taxon>Burkholderiales</taxon>
        <taxon>Comamonadaceae</taxon>
        <taxon>Variovorax</taxon>
    </lineage>
</organism>
<comment type="caution">
    <text evidence="1">The sequence shown here is derived from an EMBL/GenBank/DDBJ whole genome shotgun (WGS) entry which is preliminary data.</text>
</comment>
<keyword evidence="2" id="KW-1185">Reference proteome</keyword>
<dbReference type="Proteomes" id="UP001169027">
    <property type="component" value="Unassembled WGS sequence"/>
</dbReference>
<dbReference type="RefSeq" id="WP_301811254.1">
    <property type="nucleotide sequence ID" value="NZ_JAUJZH010000012.1"/>
</dbReference>